<feature type="region of interest" description="Disordered" evidence="1">
    <location>
        <begin position="12"/>
        <end position="34"/>
    </location>
</feature>
<evidence type="ECO:0000313" key="3">
    <source>
        <dbReference type="Proteomes" id="UP000662873"/>
    </source>
</evidence>
<dbReference type="InterPro" id="IPR011009">
    <property type="entry name" value="Kinase-like_dom_sf"/>
</dbReference>
<evidence type="ECO:0000256" key="1">
    <source>
        <dbReference type="SAM" id="MobiDB-lite"/>
    </source>
</evidence>
<name>A0A809RS19_9BACT</name>
<reference evidence="2" key="1">
    <citation type="journal article" name="DNA Res.">
        <title>The physiological potential of anammox bacteria as revealed by their core genome structure.</title>
        <authorList>
            <person name="Okubo T."/>
            <person name="Toyoda A."/>
            <person name="Fukuhara K."/>
            <person name="Uchiyama I."/>
            <person name="Harigaya Y."/>
            <person name="Kuroiwa M."/>
            <person name="Suzuki T."/>
            <person name="Murakami Y."/>
            <person name="Suwa Y."/>
            <person name="Takami H."/>
        </authorList>
    </citation>
    <scope>NUCLEOTIDE SEQUENCE</scope>
    <source>
        <strain evidence="2">317325-2</strain>
    </source>
</reference>
<dbReference type="AlphaFoldDB" id="A0A809RS19"/>
<dbReference type="Gene3D" id="1.10.510.10">
    <property type="entry name" value="Transferase(Phosphotransferase) domain 1"/>
    <property type="match status" value="1"/>
</dbReference>
<sequence length="768" mass="86204">MAARVQHGRMLVRPGFNETAPEGSHGARSDWGLSGRYERTSPSIATGIVKFFRAQDHVRGDECWIGELSPPHLPLNSWGTADLSAWGPEVAHRLRSAFFHEAFHLGRTPSRHLLQLRDRFFANGTAYTVWDGPGRVRPLGQWVSERELVRPDELRSIASQLLETLRAVHRSGALLLGLDFETVWITDEGTLIVCSFGQTTQWLCDVLGAEGAKYAPSCVAPEQRVSGSVRSAATDVFGLCFLLYRLGIGVAPPEPKRGVSVPVPKVAFDSAAHFWGAVQLGLSPLPEERPNSAEKCGELLAQTGVAEPVPEDLESFEERALRLMTFRFARRECPSCGGVLERASPLPRLTCPVCRESKIRLRRFDPASCPVCHEGPVREFQNDSPIKVCPLCRSGLLSFRRGRWSLRVDEARCERCRANFDLFGGWLSPHPDASSEPARPDSEWREFSGRSLRVRVCLACQSQFDSEPDGRWTLIASPKRMPVASQYEEEWLRVASGLSPESGNAVCESCRSDYFLHGGMLTLIEARRDYFGFARHYTGQAVPIEQLPWIGVGKVSSGPGFVCSDCGSEFDDAPAGLRLVQTTNPTLRERTGKVLDLESWHRTAQRLPMRTEEREFESGFDRAMVEAYEQGRLPFGKGRRKRFLWRSPCVRLELRDEELRARSRCRFAVTPDYLEIGTVRRTRIRREEIAGVRLYDDSSLVIERIEGSAVYLQVPTVVLAAKLRSGPREARIGVANLANRLRTWLDEKRLDEPMPRVLRPSKPEAISQ</sequence>
<evidence type="ECO:0000313" key="2">
    <source>
        <dbReference type="EMBL" id="BBO22492.1"/>
    </source>
</evidence>
<dbReference type="SUPFAM" id="SSF56112">
    <property type="entry name" value="Protein kinase-like (PK-like)"/>
    <property type="match status" value="1"/>
</dbReference>
<dbReference type="KEGG" id="npy:NPRO_00870"/>
<proteinExistence type="predicted"/>
<organism evidence="2 3">
    <name type="scientific">Candidatus Nitrosymbiomonas proteolyticus</name>
    <dbReference type="NCBI Taxonomy" id="2608984"/>
    <lineage>
        <taxon>Bacteria</taxon>
        <taxon>Bacillati</taxon>
        <taxon>Armatimonadota</taxon>
        <taxon>Armatimonadota incertae sedis</taxon>
        <taxon>Candidatus Nitrosymbiomonas</taxon>
    </lineage>
</organism>
<dbReference type="EMBL" id="AP021858">
    <property type="protein sequence ID" value="BBO22492.1"/>
    <property type="molecule type" value="Genomic_DNA"/>
</dbReference>
<gene>
    <name evidence="2" type="ORF">NPRO_00870</name>
</gene>
<protein>
    <submittedName>
        <fullName evidence="2">Inositol 2-dehydrogenase</fullName>
    </submittedName>
</protein>
<accession>A0A809RS19</accession>
<dbReference type="Proteomes" id="UP000662873">
    <property type="component" value="Chromosome"/>
</dbReference>